<feature type="region of interest" description="Disordered" evidence="1">
    <location>
        <begin position="102"/>
        <end position="148"/>
    </location>
</feature>
<evidence type="ECO:0000256" key="1">
    <source>
        <dbReference type="SAM" id="MobiDB-lite"/>
    </source>
</evidence>
<keyword evidence="4" id="KW-1185">Reference proteome</keyword>
<name>A0A2R5G0W3_9STRA</name>
<evidence type="ECO:0008006" key="5">
    <source>
        <dbReference type="Google" id="ProtNLM"/>
    </source>
</evidence>
<organism evidence="3 4">
    <name type="scientific">Hondaea fermentalgiana</name>
    <dbReference type="NCBI Taxonomy" id="2315210"/>
    <lineage>
        <taxon>Eukaryota</taxon>
        <taxon>Sar</taxon>
        <taxon>Stramenopiles</taxon>
        <taxon>Bigyra</taxon>
        <taxon>Labyrinthulomycetes</taxon>
        <taxon>Thraustochytrida</taxon>
        <taxon>Thraustochytriidae</taxon>
        <taxon>Hondaea</taxon>
    </lineage>
</organism>
<feature type="compositionally biased region" description="Low complexity" evidence="1">
    <location>
        <begin position="262"/>
        <end position="284"/>
    </location>
</feature>
<feature type="compositionally biased region" description="Basic and acidic residues" evidence="1">
    <location>
        <begin position="133"/>
        <end position="148"/>
    </location>
</feature>
<evidence type="ECO:0000313" key="4">
    <source>
        <dbReference type="Proteomes" id="UP000241890"/>
    </source>
</evidence>
<dbReference type="EMBL" id="BEYU01000008">
    <property type="protein sequence ID" value="GBG24656.1"/>
    <property type="molecule type" value="Genomic_DNA"/>
</dbReference>
<evidence type="ECO:0000313" key="3">
    <source>
        <dbReference type="EMBL" id="GBG24656.1"/>
    </source>
</evidence>
<evidence type="ECO:0000256" key="2">
    <source>
        <dbReference type="SAM" id="Phobius"/>
    </source>
</evidence>
<keyword evidence="2" id="KW-1133">Transmembrane helix</keyword>
<gene>
    <name evidence="3" type="ORF">FCC1311_008742</name>
</gene>
<dbReference type="InParanoid" id="A0A2R5G0W3"/>
<dbReference type="AlphaFoldDB" id="A0A2R5G0W3"/>
<feature type="compositionally biased region" description="Polar residues" evidence="1">
    <location>
        <begin position="119"/>
        <end position="132"/>
    </location>
</feature>
<protein>
    <recommendedName>
        <fullName evidence="5">Sulfotransferase domain-containing protein</fullName>
    </recommendedName>
</protein>
<feature type="compositionally biased region" description="Acidic residues" evidence="1">
    <location>
        <begin position="17"/>
        <end position="26"/>
    </location>
</feature>
<keyword evidence="2" id="KW-0472">Membrane</keyword>
<sequence>MAQGPVRRSGESRTDDALSDDEEFGLLEDSRRPAAAGASVAASSTRASSLRRDQSGWRLPSFTARIVLLAGFLMLVSLAALASVPEYRSAIGSKSSEMLASLQASLRGQTETDDGDNVAPSQAPTTQYLTETRPTEAKPDWKDKSEGKRKFKEQSGTCYFRNIIRRVNNRPGHHLNCYAACTGINLRLRANQADRECVGWTMVRKIACEPGSTTCDQVKVGSNTCLLHHRFESEGSYQSEACVSGKLLKRDLVLGKRKNKGSSSSSSSSSTSDGTDFDLNATDSTDNDSDSYDNETLGSSLTVEDFARTCPARFAAVGDVKRPLRVFVACLQASGCTLLSYLLAQRDRTASILDVGVRQELPPASFYKFAEAGYPNIDTIVLKYPMRGSDAISPDAWIANVKDNFKPDVTLLFLRNPVDMYLHLINHVGTNFANAIPSDADLARCEALKGDDSYGLTCGSPESKLRAINQVYRDQDSLGVSAIVRFEDICNDRLTLKETLEGAGICIDEADLRQPKWSVVDVMRFSLKYFPSGKSKGGIFWGPGDLRNTFHNLAGDRETEERAYRLCKKELSTNVRIKLLAHSVAPFSGMSLSDVDDVVAKAAPDIVEAYKV</sequence>
<dbReference type="Proteomes" id="UP000241890">
    <property type="component" value="Unassembled WGS sequence"/>
</dbReference>
<keyword evidence="2" id="KW-0812">Transmembrane</keyword>
<proteinExistence type="predicted"/>
<feature type="region of interest" description="Disordered" evidence="1">
    <location>
        <begin position="1"/>
        <end position="53"/>
    </location>
</feature>
<feature type="region of interest" description="Disordered" evidence="1">
    <location>
        <begin position="257"/>
        <end position="296"/>
    </location>
</feature>
<accession>A0A2R5G0W3</accession>
<reference evidence="3 4" key="1">
    <citation type="submission" date="2017-12" db="EMBL/GenBank/DDBJ databases">
        <title>Sequencing, de novo assembly and annotation of complete genome of a new Thraustochytrid species, strain FCC1311.</title>
        <authorList>
            <person name="Sedici K."/>
            <person name="Godart F."/>
            <person name="Aiese Cigliano R."/>
            <person name="Sanseverino W."/>
            <person name="Barakat M."/>
            <person name="Ortet P."/>
            <person name="Marechal E."/>
            <person name="Cagnac O."/>
            <person name="Amato A."/>
        </authorList>
    </citation>
    <scope>NUCLEOTIDE SEQUENCE [LARGE SCALE GENOMIC DNA]</scope>
</reference>
<comment type="caution">
    <text evidence="3">The sequence shown here is derived from an EMBL/GenBank/DDBJ whole genome shotgun (WGS) entry which is preliminary data.</text>
</comment>
<feature type="transmembrane region" description="Helical" evidence="2">
    <location>
        <begin position="62"/>
        <end position="84"/>
    </location>
</feature>
<feature type="compositionally biased region" description="Low complexity" evidence="1">
    <location>
        <begin position="33"/>
        <end position="48"/>
    </location>
</feature>